<dbReference type="PROSITE" id="PS50943">
    <property type="entry name" value="HTH_CROC1"/>
    <property type="match status" value="1"/>
</dbReference>
<organism evidence="2">
    <name type="scientific">marine metagenome</name>
    <dbReference type="NCBI Taxonomy" id="408172"/>
    <lineage>
        <taxon>unclassified sequences</taxon>
        <taxon>metagenomes</taxon>
        <taxon>ecological metagenomes</taxon>
    </lineage>
</organism>
<accession>A0A383C7Q2</accession>
<protein>
    <recommendedName>
        <fullName evidence="1">HTH cro/C1-type domain-containing protein</fullName>
    </recommendedName>
</protein>
<proteinExistence type="predicted"/>
<gene>
    <name evidence="2" type="ORF">METZ01_LOCUS481068</name>
</gene>
<dbReference type="EMBL" id="UINC01206542">
    <property type="protein sequence ID" value="SVE28214.1"/>
    <property type="molecule type" value="Genomic_DNA"/>
</dbReference>
<feature type="domain" description="HTH cro/C1-type" evidence="1">
    <location>
        <begin position="7"/>
        <end position="62"/>
    </location>
</feature>
<dbReference type="Pfam" id="PF01381">
    <property type="entry name" value="HTH_3"/>
    <property type="match status" value="1"/>
</dbReference>
<dbReference type="PANTHER" id="PTHR43236:SF2">
    <property type="entry name" value="BLL0069 PROTEIN"/>
    <property type="match status" value="1"/>
</dbReference>
<dbReference type="GO" id="GO:0003677">
    <property type="term" value="F:DNA binding"/>
    <property type="evidence" value="ECO:0007669"/>
    <property type="project" value="InterPro"/>
</dbReference>
<dbReference type="InterPro" id="IPR001387">
    <property type="entry name" value="Cro/C1-type_HTH"/>
</dbReference>
<evidence type="ECO:0000313" key="2">
    <source>
        <dbReference type="EMBL" id="SVE28214.1"/>
    </source>
</evidence>
<dbReference type="AlphaFoldDB" id="A0A383C7Q2"/>
<name>A0A383C7Q2_9ZZZZ</name>
<sequence>MSFEQTLRTAREHAGMSQAQLARAAGLTRAVISKWEKGDSINPSAHAVQAAADVLGVTVASLLAERGMAGRDIEQLFHRLAKCSDDIKAIGVRKLGSSKRKQLESTLAQMLEEVSVINRLEKARR</sequence>
<dbReference type="SMART" id="SM00530">
    <property type="entry name" value="HTH_XRE"/>
    <property type="match status" value="1"/>
</dbReference>
<evidence type="ECO:0000259" key="1">
    <source>
        <dbReference type="PROSITE" id="PS50943"/>
    </source>
</evidence>
<dbReference type="InterPro" id="IPR052345">
    <property type="entry name" value="Rad_response_metalloprotease"/>
</dbReference>
<dbReference type="PANTHER" id="PTHR43236">
    <property type="entry name" value="ANTITOXIN HIGA1"/>
    <property type="match status" value="1"/>
</dbReference>
<dbReference type="InterPro" id="IPR010982">
    <property type="entry name" value="Lambda_DNA-bd_dom_sf"/>
</dbReference>
<reference evidence="2" key="1">
    <citation type="submission" date="2018-05" db="EMBL/GenBank/DDBJ databases">
        <authorList>
            <person name="Lanie J.A."/>
            <person name="Ng W.-L."/>
            <person name="Kazmierczak K.M."/>
            <person name="Andrzejewski T.M."/>
            <person name="Davidsen T.M."/>
            <person name="Wayne K.J."/>
            <person name="Tettelin H."/>
            <person name="Glass J.I."/>
            <person name="Rusch D."/>
            <person name="Podicherti R."/>
            <person name="Tsui H.-C.T."/>
            <person name="Winkler M.E."/>
        </authorList>
    </citation>
    <scope>NUCLEOTIDE SEQUENCE</scope>
</reference>
<dbReference type="SUPFAM" id="SSF47413">
    <property type="entry name" value="lambda repressor-like DNA-binding domains"/>
    <property type="match status" value="1"/>
</dbReference>
<dbReference type="CDD" id="cd00093">
    <property type="entry name" value="HTH_XRE"/>
    <property type="match status" value="1"/>
</dbReference>
<dbReference type="Gene3D" id="1.10.260.40">
    <property type="entry name" value="lambda repressor-like DNA-binding domains"/>
    <property type="match status" value="1"/>
</dbReference>